<name>A0ABP9H643_9ACTN</name>
<sequence length="310" mass="32719">MLVLVVLVVFVVLVVLVLVRVLLLVGIVVLLGVVVFELTGRGAVGIGWRPEIDLVVERLDGVGFVEVIAENVCDGHALPASLRLMRERGVPVVPHGVSLGIGGAERPDAARLARLASVAERLDAPLVSEHLAFVRAGGMEAGHLLPVPRTRAALRVIAENVRIAQDALPVPLALENPATLLSWPENELTEGEFLAELVALTGVSLLIDVANLHTERVNHSADPARALAELPLESVAYVHIAGGELRGGLWHDTHAAAVPPAVLEILAMLCERRVPPGVLLERDGAFPPPDELAGEMAAIRRVVAGAGVRG</sequence>
<proteinExistence type="predicted"/>
<keyword evidence="1" id="KW-0812">Transmembrane</keyword>
<keyword evidence="3" id="KW-1185">Reference proteome</keyword>
<dbReference type="NCBIfam" id="NF003818">
    <property type="entry name" value="PRK05409.1"/>
    <property type="match status" value="1"/>
</dbReference>
<reference evidence="3" key="1">
    <citation type="journal article" date="2019" name="Int. J. Syst. Evol. Microbiol.">
        <title>The Global Catalogue of Microorganisms (GCM) 10K type strain sequencing project: providing services to taxonomists for standard genome sequencing and annotation.</title>
        <authorList>
            <consortium name="The Broad Institute Genomics Platform"/>
            <consortium name="The Broad Institute Genome Sequencing Center for Infectious Disease"/>
            <person name="Wu L."/>
            <person name="Ma J."/>
        </authorList>
    </citation>
    <scope>NUCLEOTIDE SEQUENCE [LARGE SCALE GENOMIC DNA]</scope>
    <source>
        <strain evidence="3">JCM 17986</strain>
    </source>
</reference>
<evidence type="ECO:0000313" key="3">
    <source>
        <dbReference type="Proteomes" id="UP001500466"/>
    </source>
</evidence>
<dbReference type="Proteomes" id="UP001500466">
    <property type="component" value="Unassembled WGS sequence"/>
</dbReference>
<keyword evidence="1" id="KW-0472">Membrane</keyword>
<evidence type="ECO:0000313" key="2">
    <source>
        <dbReference type="EMBL" id="GAA4959352.1"/>
    </source>
</evidence>
<dbReference type="SUPFAM" id="SSF51658">
    <property type="entry name" value="Xylose isomerase-like"/>
    <property type="match status" value="1"/>
</dbReference>
<evidence type="ECO:0008006" key="4">
    <source>
        <dbReference type="Google" id="ProtNLM"/>
    </source>
</evidence>
<organism evidence="2 3">
    <name type="scientific">Yinghuangia aomiensis</name>
    <dbReference type="NCBI Taxonomy" id="676205"/>
    <lineage>
        <taxon>Bacteria</taxon>
        <taxon>Bacillati</taxon>
        <taxon>Actinomycetota</taxon>
        <taxon>Actinomycetes</taxon>
        <taxon>Kitasatosporales</taxon>
        <taxon>Streptomycetaceae</taxon>
        <taxon>Yinghuangia</taxon>
    </lineage>
</organism>
<dbReference type="PANTHER" id="PTHR42194:SF1">
    <property type="entry name" value="UPF0276 PROTEIN HI_1600"/>
    <property type="match status" value="1"/>
</dbReference>
<accession>A0ABP9H643</accession>
<dbReference type="Pfam" id="PF05114">
    <property type="entry name" value="MbnB_TglH_ChrH"/>
    <property type="match status" value="1"/>
</dbReference>
<dbReference type="RefSeq" id="WP_345675267.1">
    <property type="nucleotide sequence ID" value="NZ_BAABHS010000007.1"/>
</dbReference>
<comment type="caution">
    <text evidence="2">The sequence shown here is derived from an EMBL/GenBank/DDBJ whole genome shotgun (WGS) entry which is preliminary data.</text>
</comment>
<protein>
    <recommendedName>
        <fullName evidence="4">Endonuclease</fullName>
    </recommendedName>
</protein>
<gene>
    <name evidence="2" type="ORF">GCM10023205_22790</name>
</gene>
<dbReference type="InterPro" id="IPR007801">
    <property type="entry name" value="MbnB/TglH/ChrH"/>
</dbReference>
<dbReference type="EMBL" id="BAABHS010000007">
    <property type="protein sequence ID" value="GAA4959352.1"/>
    <property type="molecule type" value="Genomic_DNA"/>
</dbReference>
<keyword evidence="1" id="KW-1133">Transmembrane helix</keyword>
<dbReference type="PANTHER" id="PTHR42194">
    <property type="entry name" value="UPF0276 PROTEIN HI_1600"/>
    <property type="match status" value="1"/>
</dbReference>
<dbReference type="Gene3D" id="3.20.20.150">
    <property type="entry name" value="Divalent-metal-dependent TIM barrel enzymes"/>
    <property type="match status" value="1"/>
</dbReference>
<evidence type="ECO:0000256" key="1">
    <source>
        <dbReference type="SAM" id="Phobius"/>
    </source>
</evidence>
<dbReference type="InterPro" id="IPR036237">
    <property type="entry name" value="Xyl_isomerase-like_sf"/>
</dbReference>
<feature type="transmembrane region" description="Helical" evidence="1">
    <location>
        <begin position="6"/>
        <end position="36"/>
    </location>
</feature>